<accession>A0A1E1LMI7</accession>
<dbReference type="OrthoDB" id="2877829at2759"/>
<organism evidence="2 3">
    <name type="scientific">Rhynchosporium agropyri</name>
    <dbReference type="NCBI Taxonomy" id="914238"/>
    <lineage>
        <taxon>Eukaryota</taxon>
        <taxon>Fungi</taxon>
        <taxon>Dikarya</taxon>
        <taxon>Ascomycota</taxon>
        <taxon>Pezizomycotina</taxon>
        <taxon>Leotiomycetes</taxon>
        <taxon>Helotiales</taxon>
        <taxon>Ploettnerulaceae</taxon>
        <taxon>Rhynchosporium</taxon>
    </lineage>
</organism>
<evidence type="ECO:0000313" key="2">
    <source>
        <dbReference type="EMBL" id="CZT11029.1"/>
    </source>
</evidence>
<evidence type="ECO:0000259" key="1">
    <source>
        <dbReference type="Pfam" id="PF08975"/>
    </source>
</evidence>
<dbReference type="Gene3D" id="3.90.1140.10">
    <property type="entry name" value="Cyclic phosphodiesterase"/>
    <property type="match status" value="1"/>
</dbReference>
<gene>
    <name evidence="2" type="ORF">RAG0_15324</name>
</gene>
<dbReference type="Proteomes" id="UP000178912">
    <property type="component" value="Unassembled WGS sequence"/>
</dbReference>
<feature type="domain" description="DUF1868" evidence="1">
    <location>
        <begin position="26"/>
        <end position="138"/>
    </location>
</feature>
<dbReference type="AlphaFoldDB" id="A0A1E1LMI7"/>
<keyword evidence="3" id="KW-1185">Reference proteome</keyword>
<name>A0A1E1LMI7_9HELO</name>
<dbReference type="InterPro" id="IPR009097">
    <property type="entry name" value="Cyclic_Pdiesterase"/>
</dbReference>
<reference evidence="3" key="1">
    <citation type="submission" date="2016-03" db="EMBL/GenBank/DDBJ databases">
        <authorList>
            <person name="Guldener U."/>
        </authorList>
    </citation>
    <scope>NUCLEOTIDE SEQUENCE [LARGE SCALE GENOMIC DNA]</scope>
    <source>
        <strain evidence="3">04CH-RAC-A.6.1</strain>
    </source>
</reference>
<dbReference type="Pfam" id="PF08975">
    <property type="entry name" value="2H-phosphodiest"/>
    <property type="match status" value="1"/>
</dbReference>
<dbReference type="EMBL" id="FJUX01000135">
    <property type="protein sequence ID" value="CZT11029.1"/>
    <property type="molecule type" value="Genomic_DNA"/>
</dbReference>
<dbReference type="SUPFAM" id="SSF55144">
    <property type="entry name" value="LigT-like"/>
    <property type="match status" value="1"/>
</dbReference>
<sequence>MISTTATSAPVLAPQRRLYPIGVPSKFSPEGIVQRYPGNTTVCHIPSTSPLIPGLKNTYERLRSHPTLSSRIHLLPPESWHMTIFDGVRETECEPGMWPEGKEKQPLSETTAIFAERLKELDLEKEGLGPPYRMRVRSFDGCIVGVGLEIEGATVEEEKRMRRLRDRLADMLGFRAPNHEIYQFHISIAYLLRHIDGADRKDFENVIAELLSGLQHEFELGPVEFCTFENMPAYPRLFYLGEQED</sequence>
<evidence type="ECO:0000313" key="3">
    <source>
        <dbReference type="Proteomes" id="UP000178912"/>
    </source>
</evidence>
<proteinExistence type="predicted"/>
<dbReference type="InterPro" id="IPR015069">
    <property type="entry name" value="2H-PEstase_DUF1868"/>
</dbReference>
<protein>
    <recommendedName>
        <fullName evidence="1">DUF1868 domain-containing protein</fullName>
    </recommendedName>
</protein>